<reference evidence="2" key="1">
    <citation type="submission" date="2014-09" db="EMBL/GenBank/DDBJ databases">
        <authorList>
            <person name="Magalhaes I.L.F."/>
            <person name="Oliveira U."/>
            <person name="Santos F.R."/>
            <person name="Vidigal T.H.D.A."/>
            <person name="Brescovit A.D."/>
            <person name="Santos A.J."/>
        </authorList>
    </citation>
    <scope>NUCLEOTIDE SEQUENCE</scope>
    <source>
        <tissue evidence="2">Shoot tissue taken approximately 20 cm above the soil surface</tissue>
    </source>
</reference>
<evidence type="ECO:0000313" key="2">
    <source>
        <dbReference type="EMBL" id="JAD97070.1"/>
    </source>
</evidence>
<feature type="transmembrane region" description="Helical" evidence="1">
    <location>
        <begin position="6"/>
        <end position="26"/>
    </location>
</feature>
<dbReference type="EMBL" id="GBRH01200825">
    <property type="protein sequence ID" value="JAD97070.1"/>
    <property type="molecule type" value="Transcribed_RNA"/>
</dbReference>
<reference evidence="2" key="2">
    <citation type="journal article" date="2015" name="Data Brief">
        <title>Shoot transcriptome of the giant reed, Arundo donax.</title>
        <authorList>
            <person name="Barrero R.A."/>
            <person name="Guerrero F.D."/>
            <person name="Moolhuijzen P."/>
            <person name="Goolsby J.A."/>
            <person name="Tidwell J."/>
            <person name="Bellgard S.E."/>
            <person name="Bellgard M.I."/>
        </authorList>
    </citation>
    <scope>NUCLEOTIDE SEQUENCE</scope>
    <source>
        <tissue evidence="2">Shoot tissue taken approximately 20 cm above the soil surface</tissue>
    </source>
</reference>
<sequence length="46" mass="5342">MFLDNYVLGIGLHIFNVFLWLLSSLFETKLGSKLHPQKTVNEHNNI</sequence>
<keyword evidence="1" id="KW-1133">Transmembrane helix</keyword>
<proteinExistence type="predicted"/>
<accession>A0A0A9EGV1</accession>
<organism evidence="2">
    <name type="scientific">Arundo donax</name>
    <name type="common">Giant reed</name>
    <name type="synonym">Donax arundinaceus</name>
    <dbReference type="NCBI Taxonomy" id="35708"/>
    <lineage>
        <taxon>Eukaryota</taxon>
        <taxon>Viridiplantae</taxon>
        <taxon>Streptophyta</taxon>
        <taxon>Embryophyta</taxon>
        <taxon>Tracheophyta</taxon>
        <taxon>Spermatophyta</taxon>
        <taxon>Magnoliopsida</taxon>
        <taxon>Liliopsida</taxon>
        <taxon>Poales</taxon>
        <taxon>Poaceae</taxon>
        <taxon>PACMAD clade</taxon>
        <taxon>Arundinoideae</taxon>
        <taxon>Arundineae</taxon>
        <taxon>Arundo</taxon>
    </lineage>
</organism>
<protein>
    <submittedName>
        <fullName evidence="2">Uncharacterized protein</fullName>
    </submittedName>
</protein>
<keyword evidence="1" id="KW-0472">Membrane</keyword>
<name>A0A0A9EGV1_ARUDO</name>
<evidence type="ECO:0000256" key="1">
    <source>
        <dbReference type="SAM" id="Phobius"/>
    </source>
</evidence>
<dbReference type="AlphaFoldDB" id="A0A0A9EGV1"/>
<keyword evidence="1" id="KW-0812">Transmembrane</keyword>